<dbReference type="NCBIfam" id="TIGR00254">
    <property type="entry name" value="GGDEF"/>
    <property type="match status" value="1"/>
</dbReference>
<proteinExistence type="predicted"/>
<organism evidence="3 4">
    <name type="scientific">Sphingomonas floccifaciens</name>
    <dbReference type="NCBI Taxonomy" id="1844115"/>
    <lineage>
        <taxon>Bacteria</taxon>
        <taxon>Pseudomonadati</taxon>
        <taxon>Pseudomonadota</taxon>
        <taxon>Alphaproteobacteria</taxon>
        <taxon>Sphingomonadales</taxon>
        <taxon>Sphingomonadaceae</taxon>
        <taxon>Sphingomonas</taxon>
    </lineage>
</organism>
<dbReference type="SMART" id="SM00267">
    <property type="entry name" value="GGDEF"/>
    <property type="match status" value="1"/>
</dbReference>
<gene>
    <name evidence="3" type="ORF">ACFSC3_11085</name>
</gene>
<dbReference type="InterPro" id="IPR001633">
    <property type="entry name" value="EAL_dom"/>
</dbReference>
<dbReference type="SMART" id="SM00052">
    <property type="entry name" value="EAL"/>
    <property type="match status" value="1"/>
</dbReference>
<dbReference type="InterPro" id="IPR035919">
    <property type="entry name" value="EAL_sf"/>
</dbReference>
<dbReference type="SUPFAM" id="SSF55073">
    <property type="entry name" value="Nucleotide cyclase"/>
    <property type="match status" value="1"/>
</dbReference>
<dbReference type="RefSeq" id="WP_380940475.1">
    <property type="nucleotide sequence ID" value="NZ_JBHUFC010000003.1"/>
</dbReference>
<evidence type="ECO:0000313" key="3">
    <source>
        <dbReference type="EMBL" id="MFD1788116.1"/>
    </source>
</evidence>
<dbReference type="InterPro" id="IPR043128">
    <property type="entry name" value="Rev_trsase/Diguanyl_cyclase"/>
</dbReference>
<dbReference type="Pfam" id="PF00990">
    <property type="entry name" value="GGDEF"/>
    <property type="match status" value="1"/>
</dbReference>
<dbReference type="PANTHER" id="PTHR33121">
    <property type="entry name" value="CYCLIC DI-GMP PHOSPHODIESTERASE PDEF"/>
    <property type="match status" value="1"/>
</dbReference>
<keyword evidence="4" id="KW-1185">Reference proteome</keyword>
<comment type="caution">
    <text evidence="3">The sequence shown here is derived from an EMBL/GenBank/DDBJ whole genome shotgun (WGS) entry which is preliminary data.</text>
</comment>
<sequence>MDVVDWQSGRVSVAEIAEIIGDIAGGELHLSPRREQALPPVLRDAFQRLIRSIRARRNASSLAESRDELTALLSTSCFKQTATERLVRADRCHALLLIDLVDLGRINDTSGYSAGDQLLALAAARISHVLDTIHLKAGGRGDPPLIGRLGGDEFVALVEVEEVQDAEGQAVALINALREPFYVSQRAILIGSNIGLAMVPDHALSYDPLLRHAKLALQDSGRKGPNRVTTFDQAMADEAQRRAALESALGEALIEEQFELYFQPIVRIGDANAQPIMEALIRWRHPEHGIIMPADFVPLAEACGLIGDIGRWVLATAMKTIVKWQEAGCPCTIAVNVAAEELAQPEFIGFVREWLVRTGADPRALEIEVTETAVTTASHVALDNLQQLSALGVRLAIDDFGTGHSNFARLSQLPFDRLKVDQSLAREASGNTAQREVVSCIVQLGRALGHEVVIEGIESEAEVSLFTAMGCHLLQGYHYSLPLPENAVLPWLANSRPHSDDGRA</sequence>
<dbReference type="InterPro" id="IPR029787">
    <property type="entry name" value="Nucleotide_cyclase"/>
</dbReference>
<evidence type="ECO:0000313" key="4">
    <source>
        <dbReference type="Proteomes" id="UP001597283"/>
    </source>
</evidence>
<dbReference type="Pfam" id="PF00563">
    <property type="entry name" value="EAL"/>
    <property type="match status" value="1"/>
</dbReference>
<dbReference type="Gene3D" id="3.20.20.450">
    <property type="entry name" value="EAL domain"/>
    <property type="match status" value="1"/>
</dbReference>
<dbReference type="InterPro" id="IPR000160">
    <property type="entry name" value="GGDEF_dom"/>
</dbReference>
<accession>A0ABW4NDK0</accession>
<reference evidence="4" key="1">
    <citation type="journal article" date="2019" name="Int. J. Syst. Evol. Microbiol.">
        <title>The Global Catalogue of Microorganisms (GCM) 10K type strain sequencing project: providing services to taxonomists for standard genome sequencing and annotation.</title>
        <authorList>
            <consortium name="The Broad Institute Genomics Platform"/>
            <consortium name="The Broad Institute Genome Sequencing Center for Infectious Disease"/>
            <person name="Wu L."/>
            <person name="Ma J."/>
        </authorList>
    </citation>
    <scope>NUCLEOTIDE SEQUENCE [LARGE SCALE GENOMIC DNA]</scope>
    <source>
        <strain evidence="4">Q85</strain>
    </source>
</reference>
<dbReference type="CDD" id="cd01949">
    <property type="entry name" value="GGDEF"/>
    <property type="match status" value="1"/>
</dbReference>
<name>A0ABW4NDK0_9SPHN</name>
<dbReference type="InterPro" id="IPR050706">
    <property type="entry name" value="Cyclic-di-GMP_PDE-like"/>
</dbReference>
<dbReference type="SUPFAM" id="SSF141868">
    <property type="entry name" value="EAL domain-like"/>
    <property type="match status" value="1"/>
</dbReference>
<feature type="domain" description="GGDEF" evidence="2">
    <location>
        <begin position="91"/>
        <end position="233"/>
    </location>
</feature>
<dbReference type="PROSITE" id="PS50887">
    <property type="entry name" value="GGDEF"/>
    <property type="match status" value="1"/>
</dbReference>
<evidence type="ECO:0000259" key="1">
    <source>
        <dbReference type="PROSITE" id="PS50883"/>
    </source>
</evidence>
<dbReference type="PANTHER" id="PTHR33121:SF70">
    <property type="entry name" value="SIGNALING PROTEIN YKOW"/>
    <property type="match status" value="1"/>
</dbReference>
<dbReference type="Proteomes" id="UP001597283">
    <property type="component" value="Unassembled WGS sequence"/>
</dbReference>
<dbReference type="EMBL" id="JBHUFC010000003">
    <property type="protein sequence ID" value="MFD1788116.1"/>
    <property type="molecule type" value="Genomic_DNA"/>
</dbReference>
<protein>
    <submittedName>
        <fullName evidence="3">Bifunctional diguanylate cyclase/phosphodiesterase</fullName>
    </submittedName>
</protein>
<feature type="domain" description="EAL" evidence="1">
    <location>
        <begin position="242"/>
        <end position="496"/>
    </location>
</feature>
<dbReference type="PROSITE" id="PS50883">
    <property type="entry name" value="EAL"/>
    <property type="match status" value="1"/>
</dbReference>
<dbReference type="Gene3D" id="3.30.70.270">
    <property type="match status" value="1"/>
</dbReference>
<dbReference type="CDD" id="cd01948">
    <property type="entry name" value="EAL"/>
    <property type="match status" value="1"/>
</dbReference>
<evidence type="ECO:0000259" key="2">
    <source>
        <dbReference type="PROSITE" id="PS50887"/>
    </source>
</evidence>